<proteinExistence type="predicted"/>
<evidence type="ECO:0000256" key="5">
    <source>
        <dbReference type="ARBA" id="ARBA00022989"/>
    </source>
</evidence>
<evidence type="ECO:0000256" key="3">
    <source>
        <dbReference type="ARBA" id="ARBA00022475"/>
    </source>
</evidence>
<dbReference type="Pfam" id="PF07690">
    <property type="entry name" value="MFS_1"/>
    <property type="match status" value="1"/>
</dbReference>
<dbReference type="Gene3D" id="1.20.1250.20">
    <property type="entry name" value="MFS general substrate transporter like domains"/>
    <property type="match status" value="1"/>
</dbReference>
<dbReference type="InterPro" id="IPR036259">
    <property type="entry name" value="MFS_trans_sf"/>
</dbReference>
<keyword evidence="6 7" id="KW-0472">Membrane</keyword>
<organism evidence="9 10">
    <name type="scientific">Bacillus wiedmannii</name>
    <dbReference type="NCBI Taxonomy" id="1890302"/>
    <lineage>
        <taxon>Bacteria</taxon>
        <taxon>Bacillati</taxon>
        <taxon>Bacillota</taxon>
        <taxon>Bacilli</taxon>
        <taxon>Bacillales</taxon>
        <taxon>Bacillaceae</taxon>
        <taxon>Bacillus</taxon>
        <taxon>Bacillus cereus group</taxon>
    </lineage>
</organism>
<keyword evidence="2" id="KW-0813">Transport</keyword>
<keyword evidence="5 7" id="KW-1133">Transmembrane helix</keyword>
<evidence type="ECO:0000313" key="9">
    <source>
        <dbReference type="EMBL" id="SCC65623.1"/>
    </source>
</evidence>
<gene>
    <name evidence="9" type="ORF">BC05F1_05687</name>
</gene>
<dbReference type="GO" id="GO:0005886">
    <property type="term" value="C:plasma membrane"/>
    <property type="evidence" value="ECO:0007669"/>
    <property type="project" value="UniProtKB-SubCell"/>
</dbReference>
<dbReference type="InterPro" id="IPR020846">
    <property type="entry name" value="MFS_dom"/>
</dbReference>
<feature type="transmembrane region" description="Helical" evidence="7">
    <location>
        <begin position="393"/>
        <end position="410"/>
    </location>
</feature>
<evidence type="ECO:0000259" key="8">
    <source>
        <dbReference type="PROSITE" id="PS50850"/>
    </source>
</evidence>
<feature type="transmembrane region" description="Helical" evidence="7">
    <location>
        <begin position="183"/>
        <end position="203"/>
    </location>
</feature>
<dbReference type="PROSITE" id="PS50850">
    <property type="entry name" value="MFS"/>
    <property type="match status" value="1"/>
</dbReference>
<dbReference type="InterPro" id="IPR011701">
    <property type="entry name" value="MFS"/>
</dbReference>
<feature type="domain" description="Major facilitator superfamily (MFS) profile" evidence="8">
    <location>
        <begin position="23"/>
        <end position="415"/>
    </location>
</feature>
<evidence type="ECO:0000256" key="6">
    <source>
        <dbReference type="ARBA" id="ARBA00023136"/>
    </source>
</evidence>
<dbReference type="EMBL" id="FMBE01000017">
    <property type="protein sequence ID" value="SCC65623.1"/>
    <property type="molecule type" value="Genomic_DNA"/>
</dbReference>
<evidence type="ECO:0000256" key="4">
    <source>
        <dbReference type="ARBA" id="ARBA00022692"/>
    </source>
</evidence>
<evidence type="ECO:0000256" key="7">
    <source>
        <dbReference type="SAM" id="Phobius"/>
    </source>
</evidence>
<feature type="transmembrane region" description="Helical" evidence="7">
    <location>
        <begin position="224"/>
        <end position="248"/>
    </location>
</feature>
<dbReference type="CDD" id="cd06173">
    <property type="entry name" value="MFS_MefA_like"/>
    <property type="match status" value="1"/>
</dbReference>
<reference evidence="10" key="1">
    <citation type="submission" date="2016-08" db="EMBL/GenBank/DDBJ databases">
        <authorList>
            <person name="Loux V."/>
            <person name="Rue O."/>
        </authorList>
    </citation>
    <scope>NUCLEOTIDE SEQUENCE [LARGE SCALE GENOMIC DNA]</scope>
    <source>
        <strain evidence="10">INRA Bc05-F1</strain>
    </source>
</reference>
<dbReference type="RefSeq" id="WP_088123650.1">
    <property type="nucleotide sequence ID" value="NZ_FMBE01000017.1"/>
</dbReference>
<keyword evidence="3" id="KW-1003">Cell membrane</keyword>
<dbReference type="PANTHER" id="PTHR43266:SF9">
    <property type="entry name" value="PERMEASE, MAJOR FACILITATOR SUPERFAMILY-RELATED"/>
    <property type="match status" value="1"/>
</dbReference>
<feature type="transmembrane region" description="Helical" evidence="7">
    <location>
        <begin position="357"/>
        <end position="387"/>
    </location>
</feature>
<dbReference type="FunFam" id="1.20.1250.20:FF:000343">
    <property type="entry name" value="MFS transporter"/>
    <property type="match status" value="1"/>
</dbReference>
<dbReference type="SUPFAM" id="SSF103473">
    <property type="entry name" value="MFS general substrate transporter"/>
    <property type="match status" value="1"/>
</dbReference>
<dbReference type="AlphaFoldDB" id="A0A1C4GCG2"/>
<evidence type="ECO:0000256" key="2">
    <source>
        <dbReference type="ARBA" id="ARBA00022448"/>
    </source>
</evidence>
<keyword evidence="4 7" id="KW-0812">Transmembrane</keyword>
<comment type="subcellular location">
    <subcellularLocation>
        <location evidence="1">Cell membrane</location>
        <topology evidence="1">Multi-pass membrane protein</topology>
    </subcellularLocation>
</comment>
<feature type="transmembrane region" description="Helical" evidence="7">
    <location>
        <begin position="268"/>
        <end position="289"/>
    </location>
</feature>
<feature type="transmembrane region" description="Helical" evidence="7">
    <location>
        <begin position="296"/>
        <end position="314"/>
    </location>
</feature>
<accession>A0A1C4GCG2</accession>
<name>A0A1C4GCG2_9BACI</name>
<protein>
    <recommendedName>
        <fullName evidence="8">Major facilitator superfamily (MFS) profile domain-containing protein</fullName>
    </recommendedName>
</protein>
<sequence length="415" mass="45725">MEELQQNKSALKENAKPLLKNTNFLFLWAATLFSSFALAFFTFSQTWYIAKTLNLEASLGVVFVALSVPRLIFMIIGGAVADKFPKKNIMFYSNIIRAILVATILTWFIVGDVTLYTFALFALFFGLADAFFWSADGSILPELVEKSRLTQANSLTQMTNQASVILGPVLGGILIKFTNYETIFSITILLLIVAAILVQKIQFTMPEQQNTDKGMFTSIKEGILYVKESPFLSTFLICSAFLNLFLIGPMQVGFPLFVKNVLHGDSLQFSYLEASVGGGMAIGAVIVGLKNINRRRGLFCIIMMLLSGVFFLSINFSTVLWQALLAGMFYGITIAMAIVPLMAMIQSTVKEEMMGRVMSLLMLSSMGFIPLSYAFTSIALAIGIPIVTVMKSGAIAVIVFVLFVAIRVPVVRKFD</sequence>
<evidence type="ECO:0000256" key="1">
    <source>
        <dbReference type="ARBA" id="ARBA00004651"/>
    </source>
</evidence>
<evidence type="ECO:0000313" key="10">
    <source>
        <dbReference type="Proteomes" id="UP000196052"/>
    </source>
</evidence>
<feature type="transmembrane region" description="Helical" evidence="7">
    <location>
        <begin position="55"/>
        <end position="77"/>
    </location>
</feature>
<feature type="transmembrane region" description="Helical" evidence="7">
    <location>
        <begin position="320"/>
        <end position="345"/>
    </location>
</feature>
<dbReference type="PANTHER" id="PTHR43266">
    <property type="entry name" value="MACROLIDE-EFFLUX PROTEIN"/>
    <property type="match status" value="1"/>
</dbReference>
<dbReference type="Proteomes" id="UP000196052">
    <property type="component" value="Unassembled WGS sequence"/>
</dbReference>
<dbReference type="GO" id="GO:0022857">
    <property type="term" value="F:transmembrane transporter activity"/>
    <property type="evidence" value="ECO:0007669"/>
    <property type="project" value="InterPro"/>
</dbReference>
<feature type="transmembrane region" description="Helical" evidence="7">
    <location>
        <begin position="21"/>
        <end position="43"/>
    </location>
</feature>